<dbReference type="RefSeq" id="WP_230033119.1">
    <property type="nucleotide sequence ID" value="NZ_JAJJMM010000001.1"/>
</dbReference>
<keyword evidence="1" id="KW-0732">Signal</keyword>
<gene>
    <name evidence="2" type="ORF">LNP81_02260</name>
</gene>
<feature type="chain" id="PRO_5047449418" evidence="1">
    <location>
        <begin position="20"/>
        <end position="295"/>
    </location>
</feature>
<evidence type="ECO:0000313" key="2">
    <source>
        <dbReference type="EMBL" id="MCC9061813.1"/>
    </source>
</evidence>
<dbReference type="Proteomes" id="UP001430679">
    <property type="component" value="Unassembled WGS sequence"/>
</dbReference>
<reference evidence="2" key="1">
    <citation type="submission" date="2021-11" db="EMBL/GenBank/DDBJ databases">
        <title>Description of novel Flavobacterium species.</title>
        <authorList>
            <person name="Saticioglu I.B."/>
            <person name="Ay H."/>
            <person name="Altun S."/>
            <person name="Duman M."/>
        </authorList>
    </citation>
    <scope>NUCLEOTIDE SEQUENCE</scope>
    <source>
        <strain evidence="2">F-30</strain>
    </source>
</reference>
<feature type="signal peptide" evidence="1">
    <location>
        <begin position="1"/>
        <end position="19"/>
    </location>
</feature>
<keyword evidence="3" id="KW-1185">Reference proteome</keyword>
<name>A0ABS8M8H8_9FLAO</name>
<evidence type="ECO:0000256" key="1">
    <source>
        <dbReference type="SAM" id="SignalP"/>
    </source>
</evidence>
<dbReference type="PROSITE" id="PS51257">
    <property type="entry name" value="PROKAR_LIPOPROTEIN"/>
    <property type="match status" value="1"/>
</dbReference>
<evidence type="ECO:0000313" key="3">
    <source>
        <dbReference type="Proteomes" id="UP001430679"/>
    </source>
</evidence>
<sequence length="295" mass="31463">MKNIKILFTSLLFILIAVSCDNDGGSSVIDVIEGATPDLRKEPTTDQGINIIALQNNEDINLGLNLKVATGQVASMNVVGYFTHSGAVTKAVLQSNVSSFPAKLSYKTADLVKAFPTFKSFGLNDKLIISADLTLTNGTVIKTFNDDGTPNYGADIANSTLWKVSQTYTALCPLDDASLFNGNYEITADDWSDYKAGTIIPVVYNGTDGTYTFRILETKNPALVNPSTAYLLVTINPATNTVTVKSNIDFDYGGGDTTPVTGTGTVGSCTGDINLKLNFPGFNQSGFNFNLVKSN</sequence>
<accession>A0ABS8M8H8</accession>
<proteinExistence type="predicted"/>
<organism evidence="2 3">
    <name type="scientific">Flavobacterium piscisymbiosum</name>
    <dbReference type="NCBI Taxonomy" id="2893753"/>
    <lineage>
        <taxon>Bacteria</taxon>
        <taxon>Pseudomonadati</taxon>
        <taxon>Bacteroidota</taxon>
        <taxon>Flavobacteriia</taxon>
        <taxon>Flavobacteriales</taxon>
        <taxon>Flavobacteriaceae</taxon>
        <taxon>Flavobacterium</taxon>
    </lineage>
</organism>
<protein>
    <submittedName>
        <fullName evidence="2">Uncharacterized protein</fullName>
    </submittedName>
</protein>
<dbReference type="EMBL" id="JAJJMM010000001">
    <property type="protein sequence ID" value="MCC9061813.1"/>
    <property type="molecule type" value="Genomic_DNA"/>
</dbReference>
<comment type="caution">
    <text evidence="2">The sequence shown here is derived from an EMBL/GenBank/DDBJ whole genome shotgun (WGS) entry which is preliminary data.</text>
</comment>